<proteinExistence type="predicted"/>
<evidence type="ECO:0000256" key="3">
    <source>
        <dbReference type="ARBA" id="ARBA00022771"/>
    </source>
</evidence>
<dbReference type="PROSITE" id="PS00028">
    <property type="entry name" value="ZINC_FINGER_C2H2_1"/>
    <property type="match status" value="2"/>
</dbReference>
<keyword evidence="7" id="KW-1185">Reference proteome</keyword>
<keyword evidence="4" id="KW-0862">Zinc</keyword>
<gene>
    <name evidence="6" type="ORF">BINO364_LOCUS15612</name>
</gene>
<dbReference type="InterPro" id="IPR013087">
    <property type="entry name" value="Znf_C2H2_type"/>
</dbReference>
<dbReference type="OrthoDB" id="7489662at2759"/>
<evidence type="ECO:0000256" key="1">
    <source>
        <dbReference type="ARBA" id="ARBA00022723"/>
    </source>
</evidence>
<sequence length="398" mass="47016">MSTCMNKTQDDDNSYKALRRRVEVPCEFCDRIFKNRFDSVVHNSSHIIIPLIKQSLFICDICNSFFKSQDDLNVHHLNKHPDIFIKHEEISYDAYPKIKEPTELSDSKEINNVITEPIKNRLKFEDDDVTFKGILKDLVTECKVNVQICDQWDNVTKCYEASDAKFSEGFVKPIVHVKIEEEKSLVDKLVLDEPLTDEYLYDNFVGNANNQKFESIHYSLLVKPGIFNCRYCYTSFPDRFSLIQHEVVHMKIGKYIAGNHYNLNKHIQKHHCNIKKIAIETKKCEKCRLKYRKCHRHTRDYNSEVVTPSVKLLKVCDLCISFFRCTIRKKYYVKGTTKDELGVRYPCEVCGILHFKLKIVERITNYQYGFKSKKKKTNEDRLKLIQHRLKKLNLLNKY</sequence>
<evidence type="ECO:0000313" key="6">
    <source>
        <dbReference type="EMBL" id="CAH0730649.1"/>
    </source>
</evidence>
<dbReference type="AlphaFoldDB" id="A0A8J9YH46"/>
<dbReference type="EMBL" id="OV170228">
    <property type="protein sequence ID" value="CAH0730649.1"/>
    <property type="molecule type" value="Genomic_DNA"/>
</dbReference>
<feature type="domain" description="C2H2-type" evidence="5">
    <location>
        <begin position="229"/>
        <end position="249"/>
    </location>
</feature>
<dbReference type="InterPro" id="IPR036236">
    <property type="entry name" value="Znf_C2H2_sf"/>
</dbReference>
<dbReference type="GO" id="GO:0008270">
    <property type="term" value="F:zinc ion binding"/>
    <property type="evidence" value="ECO:0007669"/>
    <property type="project" value="UniProtKB-KW"/>
</dbReference>
<evidence type="ECO:0000259" key="5">
    <source>
        <dbReference type="PROSITE" id="PS00028"/>
    </source>
</evidence>
<name>A0A8J9YH46_9NEOP</name>
<protein>
    <recommendedName>
        <fullName evidence="5">C2H2-type domain-containing protein</fullName>
    </recommendedName>
</protein>
<evidence type="ECO:0000256" key="2">
    <source>
        <dbReference type="ARBA" id="ARBA00022737"/>
    </source>
</evidence>
<keyword evidence="2" id="KW-0677">Repeat</keyword>
<dbReference type="PANTHER" id="PTHR24379:SF121">
    <property type="entry name" value="C2H2-TYPE DOMAIN-CONTAINING PROTEIN"/>
    <property type="match status" value="1"/>
</dbReference>
<accession>A0A8J9YH46</accession>
<evidence type="ECO:0000256" key="4">
    <source>
        <dbReference type="ARBA" id="ARBA00022833"/>
    </source>
</evidence>
<feature type="non-terminal residue" evidence="6">
    <location>
        <position position="398"/>
    </location>
</feature>
<feature type="domain" description="C2H2-type" evidence="5">
    <location>
        <begin position="59"/>
        <end position="80"/>
    </location>
</feature>
<evidence type="ECO:0000313" key="7">
    <source>
        <dbReference type="Proteomes" id="UP000838878"/>
    </source>
</evidence>
<dbReference type="SMART" id="SM00355">
    <property type="entry name" value="ZnF_C2H2"/>
    <property type="match status" value="3"/>
</dbReference>
<dbReference type="Proteomes" id="UP000838878">
    <property type="component" value="Chromosome 8"/>
</dbReference>
<reference evidence="6" key="1">
    <citation type="submission" date="2021-12" db="EMBL/GenBank/DDBJ databases">
        <authorList>
            <person name="Martin H S."/>
        </authorList>
    </citation>
    <scope>NUCLEOTIDE SEQUENCE</scope>
</reference>
<organism evidence="6 7">
    <name type="scientific">Brenthis ino</name>
    <name type="common">lesser marbled fritillary</name>
    <dbReference type="NCBI Taxonomy" id="405034"/>
    <lineage>
        <taxon>Eukaryota</taxon>
        <taxon>Metazoa</taxon>
        <taxon>Ecdysozoa</taxon>
        <taxon>Arthropoda</taxon>
        <taxon>Hexapoda</taxon>
        <taxon>Insecta</taxon>
        <taxon>Pterygota</taxon>
        <taxon>Neoptera</taxon>
        <taxon>Endopterygota</taxon>
        <taxon>Lepidoptera</taxon>
        <taxon>Glossata</taxon>
        <taxon>Ditrysia</taxon>
        <taxon>Papilionoidea</taxon>
        <taxon>Nymphalidae</taxon>
        <taxon>Heliconiinae</taxon>
        <taxon>Argynnini</taxon>
        <taxon>Brenthis</taxon>
    </lineage>
</organism>
<keyword evidence="3" id="KW-0863">Zinc-finger</keyword>
<dbReference type="SUPFAM" id="SSF57667">
    <property type="entry name" value="beta-beta-alpha zinc fingers"/>
    <property type="match status" value="1"/>
</dbReference>
<keyword evidence="1" id="KW-0479">Metal-binding</keyword>
<dbReference type="PANTHER" id="PTHR24379">
    <property type="entry name" value="KRAB AND ZINC FINGER DOMAIN-CONTAINING"/>
    <property type="match status" value="1"/>
</dbReference>
<dbReference type="Gene3D" id="3.30.160.60">
    <property type="entry name" value="Classic Zinc Finger"/>
    <property type="match status" value="1"/>
</dbReference>